<dbReference type="OrthoDB" id="408604at2759"/>
<dbReference type="InParanoid" id="A0A1V8SCC9"/>
<dbReference type="AlphaFoldDB" id="A0A1V8SCC9"/>
<evidence type="ECO:0000259" key="1">
    <source>
        <dbReference type="PROSITE" id="PS50097"/>
    </source>
</evidence>
<protein>
    <recommendedName>
        <fullName evidence="1">BTB domain-containing protein</fullName>
    </recommendedName>
</protein>
<keyword evidence="3" id="KW-1185">Reference proteome</keyword>
<dbReference type="SUPFAM" id="SSF54695">
    <property type="entry name" value="POZ domain"/>
    <property type="match status" value="1"/>
</dbReference>
<dbReference type="PROSITE" id="PS50097">
    <property type="entry name" value="BTB"/>
    <property type="match status" value="1"/>
</dbReference>
<accession>A0A1V8SCC9</accession>
<comment type="caution">
    <text evidence="2">The sequence shown here is derived from an EMBL/GenBank/DDBJ whole genome shotgun (WGS) entry which is preliminary data.</text>
</comment>
<reference evidence="3" key="1">
    <citation type="submission" date="2017-03" db="EMBL/GenBank/DDBJ databases">
        <title>Genomes of endolithic fungi from Antarctica.</title>
        <authorList>
            <person name="Coleine C."/>
            <person name="Masonjones S."/>
            <person name="Stajich J.E."/>
        </authorList>
    </citation>
    <scope>NUCLEOTIDE SEQUENCE [LARGE SCALE GENOMIC DNA]</scope>
    <source>
        <strain evidence="3">CCFEE 5527</strain>
    </source>
</reference>
<dbReference type="InterPro" id="IPR011333">
    <property type="entry name" value="SKP1/BTB/POZ_sf"/>
</dbReference>
<evidence type="ECO:0000313" key="3">
    <source>
        <dbReference type="Proteomes" id="UP000192596"/>
    </source>
</evidence>
<dbReference type="CDD" id="cd18186">
    <property type="entry name" value="BTB_POZ_ZBTB_KLHL-like"/>
    <property type="match status" value="1"/>
</dbReference>
<proteinExistence type="predicted"/>
<feature type="domain" description="BTB" evidence="1">
    <location>
        <begin position="28"/>
        <end position="107"/>
    </location>
</feature>
<dbReference type="InterPro" id="IPR000210">
    <property type="entry name" value="BTB/POZ_dom"/>
</dbReference>
<dbReference type="Proteomes" id="UP000192596">
    <property type="component" value="Unassembled WGS sequence"/>
</dbReference>
<name>A0A1V8SCC9_9PEZI</name>
<dbReference type="Gene3D" id="3.30.710.10">
    <property type="entry name" value="Potassium Channel Kv1.1, Chain A"/>
    <property type="match status" value="1"/>
</dbReference>
<sequence>MAATTTRTFYGDIPLDAQGVPSLQFDKADVLIKFGDDPVDWLLLHREVLRAASPVFKAAFSDDWVSMKSTVVNHPSSSRNVEVAVLALTVDYDTYVLEGMVSYSFEV</sequence>
<gene>
    <name evidence="2" type="ORF">B0A48_17317</name>
</gene>
<evidence type="ECO:0000313" key="2">
    <source>
        <dbReference type="EMBL" id="OQN96677.1"/>
    </source>
</evidence>
<organism evidence="2 3">
    <name type="scientific">Cryoendolithus antarcticus</name>
    <dbReference type="NCBI Taxonomy" id="1507870"/>
    <lineage>
        <taxon>Eukaryota</taxon>
        <taxon>Fungi</taxon>
        <taxon>Dikarya</taxon>
        <taxon>Ascomycota</taxon>
        <taxon>Pezizomycotina</taxon>
        <taxon>Dothideomycetes</taxon>
        <taxon>Dothideomycetidae</taxon>
        <taxon>Cladosporiales</taxon>
        <taxon>Cladosporiaceae</taxon>
        <taxon>Cryoendolithus</taxon>
    </lineage>
</organism>
<dbReference type="EMBL" id="NAJO01000063">
    <property type="protein sequence ID" value="OQN96677.1"/>
    <property type="molecule type" value="Genomic_DNA"/>
</dbReference>